<evidence type="ECO:0000256" key="7">
    <source>
        <dbReference type="ARBA" id="ARBA00023277"/>
    </source>
</evidence>
<keyword evidence="7" id="KW-0119">Carbohydrate metabolism</keyword>
<dbReference type="InterPro" id="IPR036291">
    <property type="entry name" value="NAD(P)-bd_dom_sf"/>
</dbReference>
<reference evidence="11 12" key="1">
    <citation type="submission" date="2014-12" db="EMBL/GenBank/DDBJ databases">
        <title>Draft genome sequence of Paenibacillus kamchatkensis strain B-2647.</title>
        <authorList>
            <person name="Karlyshev A.V."/>
            <person name="Kudryashova E.B."/>
        </authorList>
    </citation>
    <scope>NUCLEOTIDE SEQUENCE [LARGE SCALE GENOMIC DNA]</scope>
    <source>
        <strain evidence="11 12">VKM B-2647</strain>
    </source>
</reference>
<dbReference type="InterPro" id="IPR022616">
    <property type="entry name" value="Glyco_hydro_4_C"/>
</dbReference>
<protein>
    <submittedName>
        <fullName evidence="11">Glucosidase</fullName>
    </submittedName>
</protein>
<evidence type="ECO:0000256" key="5">
    <source>
        <dbReference type="ARBA" id="ARBA00023027"/>
    </source>
</evidence>
<evidence type="ECO:0000313" key="12">
    <source>
        <dbReference type="Proteomes" id="UP000031967"/>
    </source>
</evidence>
<dbReference type="Pfam" id="PF02056">
    <property type="entry name" value="Glyco_hydro_4"/>
    <property type="match status" value="1"/>
</dbReference>
<evidence type="ECO:0000256" key="1">
    <source>
        <dbReference type="ARBA" id="ARBA00001936"/>
    </source>
</evidence>
<evidence type="ECO:0000256" key="3">
    <source>
        <dbReference type="ARBA" id="ARBA00022723"/>
    </source>
</evidence>
<keyword evidence="12" id="KW-1185">Reference proteome</keyword>
<comment type="cofactor">
    <cofactor evidence="9">
        <name>NAD(+)</name>
        <dbReference type="ChEBI" id="CHEBI:57540"/>
    </cofactor>
    <text evidence="9">Binds 1 NAD(+) per subunit.</text>
</comment>
<feature type="domain" description="Glycosyl hydrolase family 4 C-terminal" evidence="10">
    <location>
        <begin position="211"/>
        <end position="435"/>
    </location>
</feature>
<evidence type="ECO:0000313" key="11">
    <source>
        <dbReference type="EMBL" id="KIL38184.1"/>
    </source>
</evidence>
<organism evidence="11 12">
    <name type="scientific">Gordoniibacillus kamchatkensis</name>
    <dbReference type="NCBI Taxonomy" id="1590651"/>
    <lineage>
        <taxon>Bacteria</taxon>
        <taxon>Bacillati</taxon>
        <taxon>Bacillota</taxon>
        <taxon>Bacilli</taxon>
        <taxon>Bacillales</taxon>
        <taxon>Paenibacillaceae</taxon>
        <taxon>Gordoniibacillus</taxon>
    </lineage>
</organism>
<sequence>MEYIGSQVKDINIAYIGGGSKGWAWALMGDLAMEGDLSGTVKLYDLNYEAAQVNSMIGNNLSRRDDVKGKWHYEAVPSLEKALTGADFVIISILPGTFKEMAYDVNLPQEYGIYQSVGDTTGPGGIVRALRTIPMYVEMAEAIKAYCPGTWVINYTNPMTLCTRTLTKIFPEIKAMGCCHEIFGAQQLLASMLKDLKGMEDVSYRDISVNVLGINHFTWIDEASYQGTDLMPVYREFAERYYETGYEEKPGQWMDSFFSSACRVQFDLFRKYGLIAASGDRHLAEFMPRNWYLKDPETVKSWKFSLTPIDFRMKRQEELVQKSKRLAAGEESVQLKPSGEEGIRMIKALLGLGDFVTNVNVPNQGQIKGLPTGSVVETNALLVRDGVKPVLAGQLPIDVENLVARHVLNQETVLQAALNKDKSLAFRAFLSDPLVSSIDTGAAEQLFERMLEMTKAYLPGWDL</sequence>
<evidence type="ECO:0000256" key="8">
    <source>
        <dbReference type="ARBA" id="ARBA00023295"/>
    </source>
</evidence>
<dbReference type="InterPro" id="IPR015955">
    <property type="entry name" value="Lactate_DH/Glyco_Ohase_4_C"/>
</dbReference>
<dbReference type="PRINTS" id="PR00732">
    <property type="entry name" value="GLHYDRLASE4"/>
</dbReference>
<comment type="caution">
    <text evidence="11">The sequence shown here is derived from an EMBL/GenBank/DDBJ whole genome shotgun (WGS) entry which is preliminary data.</text>
</comment>
<gene>
    <name evidence="11" type="ORF">SD70_28050</name>
</gene>
<dbReference type="SUPFAM" id="SSF51735">
    <property type="entry name" value="NAD(P)-binding Rossmann-fold domains"/>
    <property type="match status" value="1"/>
</dbReference>
<dbReference type="RefSeq" id="WP_041051732.1">
    <property type="nucleotide sequence ID" value="NZ_JXAK01000072.1"/>
</dbReference>
<dbReference type="Gene3D" id="3.90.1820.10">
    <property type="entry name" value="AglA-like glucosidase"/>
    <property type="match status" value="1"/>
</dbReference>
<dbReference type="SUPFAM" id="SSF56327">
    <property type="entry name" value="LDH C-terminal domain-like"/>
    <property type="match status" value="1"/>
</dbReference>
<keyword evidence="3" id="KW-0479">Metal-binding</keyword>
<comment type="cofactor">
    <cofactor evidence="1">
        <name>Mn(2+)</name>
        <dbReference type="ChEBI" id="CHEBI:29035"/>
    </cofactor>
</comment>
<proteinExistence type="inferred from homology"/>
<keyword evidence="8 9" id="KW-0326">Glycosidase</keyword>
<dbReference type="Pfam" id="PF11975">
    <property type="entry name" value="Glyco_hydro_4C"/>
    <property type="match status" value="1"/>
</dbReference>
<dbReference type="Proteomes" id="UP000031967">
    <property type="component" value="Unassembled WGS sequence"/>
</dbReference>
<dbReference type="PANTHER" id="PTHR32092">
    <property type="entry name" value="6-PHOSPHO-BETA-GLUCOSIDASE-RELATED"/>
    <property type="match status" value="1"/>
</dbReference>
<name>A0ABR5AAX1_9BACL</name>
<comment type="similarity">
    <text evidence="2 9">Belongs to the glycosyl hydrolase 4 family.</text>
</comment>
<evidence type="ECO:0000256" key="9">
    <source>
        <dbReference type="RuleBase" id="RU361152"/>
    </source>
</evidence>
<evidence type="ECO:0000256" key="2">
    <source>
        <dbReference type="ARBA" id="ARBA00010141"/>
    </source>
</evidence>
<keyword evidence="6" id="KW-0464">Manganese</keyword>
<dbReference type="EMBL" id="JXAK01000072">
    <property type="protein sequence ID" value="KIL38184.1"/>
    <property type="molecule type" value="Genomic_DNA"/>
</dbReference>
<dbReference type="PANTHER" id="PTHR32092:SF2">
    <property type="entry name" value="ALPHA-GALACTURONIDASE"/>
    <property type="match status" value="1"/>
</dbReference>
<keyword evidence="5 9" id="KW-0520">NAD</keyword>
<accession>A0ABR5AAX1</accession>
<dbReference type="InterPro" id="IPR053715">
    <property type="entry name" value="GH4_Enzyme_sf"/>
</dbReference>
<evidence type="ECO:0000259" key="10">
    <source>
        <dbReference type="Pfam" id="PF11975"/>
    </source>
</evidence>
<dbReference type="InterPro" id="IPR001088">
    <property type="entry name" value="Glyco_hydro_4"/>
</dbReference>
<evidence type="ECO:0000256" key="4">
    <source>
        <dbReference type="ARBA" id="ARBA00022801"/>
    </source>
</evidence>
<keyword evidence="4 9" id="KW-0378">Hydrolase</keyword>
<evidence type="ECO:0000256" key="6">
    <source>
        <dbReference type="ARBA" id="ARBA00023211"/>
    </source>
</evidence>